<dbReference type="HAMAP" id="MF_01148">
    <property type="entry name" value="Lnt"/>
    <property type="match status" value="1"/>
</dbReference>
<feature type="transmembrane region" description="Helical" evidence="9">
    <location>
        <begin position="478"/>
        <end position="496"/>
    </location>
</feature>
<dbReference type="AlphaFoldDB" id="A0A346NKN6"/>
<comment type="subcellular location">
    <subcellularLocation>
        <location evidence="1 9">Cell membrane</location>
        <topology evidence="1 9">Multi-pass membrane protein</topology>
    </subcellularLocation>
</comment>
<dbReference type="Proteomes" id="UP000262073">
    <property type="component" value="Chromosome"/>
</dbReference>
<comment type="similarity">
    <text evidence="2 9">Belongs to the CN hydrolase family. Apolipoprotein N-acyltransferase subfamily.</text>
</comment>
<comment type="function">
    <text evidence="9">Catalyzes the phospholipid dependent N-acylation of the N-terminal cysteine of apolipoprotein, the last step in lipoprotein maturation.</text>
</comment>
<evidence type="ECO:0000313" key="11">
    <source>
        <dbReference type="EMBL" id="AXR06093.1"/>
    </source>
</evidence>
<protein>
    <recommendedName>
        <fullName evidence="9">Apolipoprotein N-acyltransferase</fullName>
        <shortName evidence="9">ALP N-acyltransferase</shortName>
        <ecNumber evidence="9">2.3.1.269</ecNumber>
    </recommendedName>
</protein>
<evidence type="ECO:0000256" key="9">
    <source>
        <dbReference type="HAMAP-Rule" id="MF_01148"/>
    </source>
</evidence>
<keyword evidence="4 9" id="KW-0808">Transferase</keyword>
<evidence type="ECO:0000256" key="5">
    <source>
        <dbReference type="ARBA" id="ARBA00022692"/>
    </source>
</evidence>
<dbReference type="EC" id="2.3.1.269" evidence="9"/>
<feature type="transmembrane region" description="Helical" evidence="9">
    <location>
        <begin position="79"/>
        <end position="101"/>
    </location>
</feature>
<keyword evidence="8 9" id="KW-0012">Acyltransferase</keyword>
<dbReference type="GO" id="GO:0005886">
    <property type="term" value="C:plasma membrane"/>
    <property type="evidence" value="ECO:0007669"/>
    <property type="project" value="UniProtKB-SubCell"/>
</dbReference>
<feature type="transmembrane region" description="Helical" evidence="9">
    <location>
        <begin position="183"/>
        <end position="201"/>
    </location>
</feature>
<evidence type="ECO:0000256" key="3">
    <source>
        <dbReference type="ARBA" id="ARBA00022475"/>
    </source>
</evidence>
<keyword evidence="11" id="KW-0449">Lipoprotein</keyword>
<dbReference type="SUPFAM" id="SSF56317">
    <property type="entry name" value="Carbon-nitrogen hydrolase"/>
    <property type="match status" value="1"/>
</dbReference>
<proteinExistence type="inferred from homology"/>
<dbReference type="InterPro" id="IPR036526">
    <property type="entry name" value="C-N_Hydrolase_sf"/>
</dbReference>
<evidence type="ECO:0000256" key="7">
    <source>
        <dbReference type="ARBA" id="ARBA00023136"/>
    </source>
</evidence>
<sequence length="506" mass="56353">MVLKPFFSAVLLLLSGASLTFAFAPFAIWPVTFFALTIAIRQLHVRPPSGFMTGWLFGLGWFGAGISWVHVSIADFGGLPIVASVGLMVLLCSYLALYPALAFYLTKRLFTPALWPLALPAFWFTSEWLRSWMLSGFPWLSVGYSQLDSPMAGWFPVIGETGVSALVIMLCTCAAIWTMRRRYLPVLLVMAITFASGWVLHNYRWTTAHKTYQVAMVQGNIEQSIRWEPEQDLPIMNTYRRLSAPLMSNDLIIWPEAAIPKLEYLARDYLYQLDADAAEQGTAIVSGIVNMNFESQDIWNNLIVVGQKVDGDDGHYRYGGTNRYAKHHLLPVGEFVPFEDILRPLAPLFDLPMSSFNRGEFMQPNLVANGIRLAPAICFEIAFARQVAANVHRNTDMILTVSNDAWFGHSHGPAQHLEIARARAAEMGRPVIRATNNGITAFIDARGEVTARLLQFEQGSISASVTGTRGLTPYRYAADWPMIGLLLISISLAAWLQRQARGTRAA</sequence>
<feature type="transmembrane region" description="Helical" evidence="9">
    <location>
        <begin position="51"/>
        <end position="73"/>
    </location>
</feature>
<dbReference type="KEGG" id="salm:D0Y50_06735"/>
<dbReference type="PANTHER" id="PTHR38686">
    <property type="entry name" value="APOLIPOPROTEIN N-ACYLTRANSFERASE"/>
    <property type="match status" value="1"/>
</dbReference>
<dbReference type="UniPathway" id="UPA00666"/>
<dbReference type="GO" id="GO:0042158">
    <property type="term" value="P:lipoprotein biosynthetic process"/>
    <property type="evidence" value="ECO:0007669"/>
    <property type="project" value="UniProtKB-UniRule"/>
</dbReference>
<dbReference type="PANTHER" id="PTHR38686:SF1">
    <property type="entry name" value="APOLIPOPROTEIN N-ACYLTRANSFERASE"/>
    <property type="match status" value="1"/>
</dbReference>
<evidence type="ECO:0000256" key="8">
    <source>
        <dbReference type="ARBA" id="ARBA00023315"/>
    </source>
</evidence>
<keyword evidence="6 9" id="KW-1133">Transmembrane helix</keyword>
<keyword evidence="7 9" id="KW-0472">Membrane</keyword>
<dbReference type="EMBL" id="CP031769">
    <property type="protein sequence ID" value="AXR06093.1"/>
    <property type="molecule type" value="Genomic_DNA"/>
</dbReference>
<dbReference type="Gene3D" id="3.60.110.10">
    <property type="entry name" value="Carbon-nitrogen hydrolase"/>
    <property type="match status" value="1"/>
</dbReference>
<comment type="pathway">
    <text evidence="9">Protein modification; lipoprotein biosynthesis (N-acyl transfer).</text>
</comment>
<organism evidence="11 12">
    <name type="scientific">Salinimonas sediminis</name>
    <dbReference type="NCBI Taxonomy" id="2303538"/>
    <lineage>
        <taxon>Bacteria</taxon>
        <taxon>Pseudomonadati</taxon>
        <taxon>Pseudomonadota</taxon>
        <taxon>Gammaproteobacteria</taxon>
        <taxon>Alteromonadales</taxon>
        <taxon>Alteromonadaceae</taxon>
        <taxon>Alteromonas/Salinimonas group</taxon>
        <taxon>Salinimonas</taxon>
    </lineage>
</organism>
<dbReference type="PROSITE" id="PS50263">
    <property type="entry name" value="CN_HYDROLASE"/>
    <property type="match status" value="1"/>
</dbReference>
<name>A0A346NKN6_9ALTE</name>
<evidence type="ECO:0000256" key="2">
    <source>
        <dbReference type="ARBA" id="ARBA00010065"/>
    </source>
</evidence>
<dbReference type="Pfam" id="PF00795">
    <property type="entry name" value="CN_hydrolase"/>
    <property type="match status" value="1"/>
</dbReference>
<dbReference type="InterPro" id="IPR004563">
    <property type="entry name" value="Apolipo_AcylTrfase"/>
</dbReference>
<accession>A0A346NKN6</accession>
<evidence type="ECO:0000256" key="6">
    <source>
        <dbReference type="ARBA" id="ARBA00022989"/>
    </source>
</evidence>
<reference evidence="11 12" key="1">
    <citation type="submission" date="2018-08" db="EMBL/GenBank/DDBJ databases">
        <title>Salinimonas sediminis sp. nov., a piezophilic bacterium isolated from a deep-sea sediment sample from the New Britain Trench.</title>
        <authorList>
            <person name="Cao J."/>
        </authorList>
    </citation>
    <scope>NUCLEOTIDE SEQUENCE [LARGE SCALE GENOMIC DNA]</scope>
    <source>
        <strain evidence="11 12">N102</strain>
    </source>
</reference>
<dbReference type="CDD" id="cd07571">
    <property type="entry name" value="ALP_N-acyl_transferase"/>
    <property type="match status" value="1"/>
</dbReference>
<dbReference type="Pfam" id="PF20154">
    <property type="entry name" value="LNT_N"/>
    <property type="match status" value="1"/>
</dbReference>
<evidence type="ECO:0000313" key="12">
    <source>
        <dbReference type="Proteomes" id="UP000262073"/>
    </source>
</evidence>
<dbReference type="InterPro" id="IPR045378">
    <property type="entry name" value="LNT_N"/>
</dbReference>
<dbReference type="InterPro" id="IPR003010">
    <property type="entry name" value="C-N_Hydrolase"/>
</dbReference>
<dbReference type="NCBIfam" id="TIGR00546">
    <property type="entry name" value="lnt"/>
    <property type="match status" value="1"/>
</dbReference>
<keyword evidence="12" id="KW-1185">Reference proteome</keyword>
<comment type="catalytic activity">
    <reaction evidence="9">
        <text>N-terminal S-1,2-diacyl-sn-glyceryl-L-cysteinyl-[lipoprotein] + a glycerophospholipid = N-acyl-S-1,2-diacyl-sn-glyceryl-L-cysteinyl-[lipoprotein] + a 2-acyl-sn-glycero-3-phospholipid + H(+)</text>
        <dbReference type="Rhea" id="RHEA:48228"/>
        <dbReference type="Rhea" id="RHEA-COMP:14681"/>
        <dbReference type="Rhea" id="RHEA-COMP:14684"/>
        <dbReference type="ChEBI" id="CHEBI:15378"/>
        <dbReference type="ChEBI" id="CHEBI:136912"/>
        <dbReference type="ChEBI" id="CHEBI:140656"/>
        <dbReference type="ChEBI" id="CHEBI:140657"/>
        <dbReference type="ChEBI" id="CHEBI:140660"/>
        <dbReference type="EC" id="2.3.1.269"/>
    </reaction>
</comment>
<keyword evidence="3 9" id="KW-1003">Cell membrane</keyword>
<feature type="transmembrane region" description="Helical" evidence="9">
    <location>
        <begin position="153"/>
        <end position="176"/>
    </location>
</feature>
<dbReference type="GO" id="GO:0016410">
    <property type="term" value="F:N-acyltransferase activity"/>
    <property type="evidence" value="ECO:0007669"/>
    <property type="project" value="UniProtKB-UniRule"/>
</dbReference>
<feature type="transmembrane region" description="Helical" evidence="9">
    <location>
        <begin position="6"/>
        <end position="39"/>
    </location>
</feature>
<keyword evidence="5 9" id="KW-0812">Transmembrane</keyword>
<evidence type="ECO:0000256" key="4">
    <source>
        <dbReference type="ARBA" id="ARBA00022679"/>
    </source>
</evidence>
<gene>
    <name evidence="9" type="primary">lnt</name>
    <name evidence="11" type="ORF">D0Y50_06735</name>
</gene>
<feature type="domain" description="CN hydrolase" evidence="10">
    <location>
        <begin position="217"/>
        <end position="467"/>
    </location>
</feature>
<evidence type="ECO:0000256" key="1">
    <source>
        <dbReference type="ARBA" id="ARBA00004651"/>
    </source>
</evidence>
<evidence type="ECO:0000259" key="10">
    <source>
        <dbReference type="PROSITE" id="PS50263"/>
    </source>
</evidence>